<proteinExistence type="predicted"/>
<evidence type="ECO:0000313" key="1">
    <source>
        <dbReference type="EMBL" id="SEJ71058.1"/>
    </source>
</evidence>
<protein>
    <recommendedName>
        <fullName evidence="3">Prenyltransferase and squalene oxidase repeat-containing protein</fullName>
    </recommendedName>
</protein>
<dbReference type="STRING" id="1043493.SAMN05421637_2769"/>
<dbReference type="AlphaFoldDB" id="A0A1H7B0M3"/>
<dbReference type="SUPFAM" id="SSF48239">
    <property type="entry name" value="Terpenoid cyclases/Protein prenyltransferases"/>
    <property type="match status" value="1"/>
</dbReference>
<accession>A0A1H7B0M3</accession>
<dbReference type="RefSeq" id="WP_042216691.1">
    <property type="nucleotide sequence ID" value="NZ_BBLU01000020.1"/>
</dbReference>
<dbReference type="CDD" id="cd00688">
    <property type="entry name" value="ISOPREN_C2_like"/>
    <property type="match status" value="1"/>
</dbReference>
<dbReference type="EMBL" id="FNZI01000010">
    <property type="protein sequence ID" value="SEJ71058.1"/>
    <property type="molecule type" value="Genomic_DNA"/>
</dbReference>
<dbReference type="eggNOG" id="ENOG502Z7MZ">
    <property type="taxonomic scope" value="Bacteria"/>
</dbReference>
<dbReference type="Gene3D" id="1.50.10.20">
    <property type="match status" value="1"/>
</dbReference>
<organism evidence="1 2">
    <name type="scientific">Demequina mangrovi</name>
    <dbReference type="NCBI Taxonomy" id="1043493"/>
    <lineage>
        <taxon>Bacteria</taxon>
        <taxon>Bacillati</taxon>
        <taxon>Actinomycetota</taxon>
        <taxon>Actinomycetes</taxon>
        <taxon>Micrococcales</taxon>
        <taxon>Demequinaceae</taxon>
        <taxon>Demequina</taxon>
    </lineage>
</organism>
<sequence length="312" mass="34379">MSVADWLMSGDPAIRWQTMRDLLDADPVEVADERARVAREGWGARLLALQRPDGSWAGGAWFPEGDRESDEGQPWTSTAHVLMLLTLLGADPDAGPAHEAAERAFAAVLWEDGDEPFLEGESEACTLATAIAVGAYFGHDMAGPAARLVADAREDGGWNCDPPSLSRRSSLHSTIAALEALEAQHRAHGLTPEALEAVDDAREYLLMRGLMYGRRSGAVIDPAIQRFSFPTYWHYDVLRALDHLRAADAPRDPRLADAIALLRARRSATGLWPLENTHRGVVPLVMEDGDGRPSRWNTLHALRVLRWWEGRD</sequence>
<evidence type="ECO:0008006" key="3">
    <source>
        <dbReference type="Google" id="ProtNLM"/>
    </source>
</evidence>
<gene>
    <name evidence="1" type="ORF">SAMN05421637_2769</name>
</gene>
<keyword evidence="2" id="KW-1185">Reference proteome</keyword>
<evidence type="ECO:0000313" key="2">
    <source>
        <dbReference type="Proteomes" id="UP000183315"/>
    </source>
</evidence>
<reference evidence="2" key="1">
    <citation type="submission" date="2016-10" db="EMBL/GenBank/DDBJ databases">
        <authorList>
            <person name="Varghese N."/>
        </authorList>
    </citation>
    <scope>NUCLEOTIDE SEQUENCE [LARGE SCALE GENOMIC DNA]</scope>
    <source>
        <strain evidence="2">DSM 24868</strain>
    </source>
</reference>
<dbReference type="Proteomes" id="UP000183315">
    <property type="component" value="Unassembled WGS sequence"/>
</dbReference>
<name>A0A1H7B0M3_9MICO</name>
<dbReference type="InterPro" id="IPR008930">
    <property type="entry name" value="Terpenoid_cyclase/PrenylTrfase"/>
</dbReference>